<protein>
    <recommendedName>
        <fullName evidence="9">Cyclin B</fullName>
    </recommendedName>
</protein>
<dbReference type="EnsemblMetazoa" id="XM_022795145">
    <property type="protein sequence ID" value="XP_022650880"/>
    <property type="gene ID" value="LOC111246002"/>
</dbReference>
<keyword evidence="3" id="KW-0131">Cell cycle</keyword>
<evidence type="ECO:0000256" key="4">
    <source>
        <dbReference type="RuleBase" id="RU000383"/>
    </source>
</evidence>
<dbReference type="SMART" id="SM01332">
    <property type="entry name" value="Cyclin_C"/>
    <property type="match status" value="2"/>
</dbReference>
<feature type="domain" description="Cyclin-like" evidence="5">
    <location>
        <begin position="148"/>
        <end position="234"/>
    </location>
</feature>
<evidence type="ECO:0000256" key="2">
    <source>
        <dbReference type="ARBA" id="ARBA00023127"/>
    </source>
</evidence>
<accession>A0A7M7JEF7</accession>
<feature type="domain" description="Cyclin-like" evidence="5">
    <location>
        <begin position="645"/>
        <end position="726"/>
    </location>
</feature>
<organism evidence="7 8">
    <name type="scientific">Varroa destructor</name>
    <name type="common">Honeybee mite</name>
    <dbReference type="NCBI Taxonomy" id="109461"/>
    <lineage>
        <taxon>Eukaryota</taxon>
        <taxon>Metazoa</taxon>
        <taxon>Ecdysozoa</taxon>
        <taxon>Arthropoda</taxon>
        <taxon>Chelicerata</taxon>
        <taxon>Arachnida</taxon>
        <taxon>Acari</taxon>
        <taxon>Parasitiformes</taxon>
        <taxon>Mesostigmata</taxon>
        <taxon>Gamasina</taxon>
        <taxon>Dermanyssoidea</taxon>
        <taxon>Varroidae</taxon>
        <taxon>Varroa</taxon>
    </lineage>
</organism>
<reference evidence="7" key="1">
    <citation type="submission" date="2021-01" db="UniProtKB">
        <authorList>
            <consortium name="EnsemblMetazoa"/>
        </authorList>
    </citation>
    <scope>IDENTIFICATION</scope>
</reference>
<dbReference type="CDD" id="cd20509">
    <property type="entry name" value="CYCLIN_CCNB1-like_rpt2"/>
    <property type="match status" value="1"/>
</dbReference>
<name>A0A7M7JEF7_VARDE</name>
<dbReference type="InterPro" id="IPR048258">
    <property type="entry name" value="Cyclins_cyclin-box"/>
</dbReference>
<evidence type="ECO:0000313" key="8">
    <source>
        <dbReference type="Proteomes" id="UP000594260"/>
    </source>
</evidence>
<evidence type="ECO:0008006" key="9">
    <source>
        <dbReference type="Google" id="ProtNLM"/>
    </source>
</evidence>
<evidence type="ECO:0000259" key="5">
    <source>
        <dbReference type="SMART" id="SM00385"/>
    </source>
</evidence>
<dbReference type="OrthoDB" id="5590282at2759"/>
<evidence type="ECO:0000313" key="7">
    <source>
        <dbReference type="EnsemblMetazoa" id="XP_022650880"/>
    </source>
</evidence>
<comment type="similarity">
    <text evidence="4">Belongs to the cyclin family.</text>
</comment>
<sequence length="774" mass="87414">MALQQRCQLNINQENQQVLNTKQNVTKKVSARPRLALSARDINVSVRCTGTKVKSQLQVPPLKEFRKEVPPSDTEPLPISALPIKPAPLPADIVDIDLEDADYLEFCADYVKDIYEHLFRVETQYTVKPQYLSKHPTLRPHMRMILVEWLVSLQQRFGLLQETLLMGVSVLDRFMSNTSYEVSRNKFQLVGVSCLLVACKCEEMYLPSTADFAYMCDGAYTIQDILRMELMVLETLGFEFAKPLTAHFLRRFSKAGKADSTTHTYAKYLLELALYEYSLVHYKPSAIAAAALSVAGAVTGVVEWDATMLVYSRYQISDLEFAAGKLAELAATAESSIYTKSTYKKYASDRFQQVSRSLGQSSVVIDLARKSQINGQSVLVRFSGARLWLRQQLGDRMALQQRSQLDANRENQQVANVKNLAQKNAEVAVSRAALSARNANVATQNVGVKDKIENTIAPQRPARHRVQQKLRLPPLPRGCLPLDPAPLPPDVLDIDEDDVEHLEFSSEYVKHIYVYLFRLETQFQVKPAYLSKHTSLRPHMRMILIEWLVSLQSRYKLLQETLLMTVSILDRFMSDTSFEVSRSKFQLVGVACMLVACKYEEMYLPSVADFAYMCDGAYTTRDILWMERMILSTLNFELGKPLTQHFLRRFSKAGGADSTTHTIAKYLLELALYEYSMVHCKPSLIAAAALYVAGSVTEVVEWDKTVETYSGYKLTDLEVVATKLAEIAASAETNRYLKGTYKKYSGDKFQRVSRTLGQSSVVLTMGRKASEANV</sequence>
<dbReference type="FunFam" id="1.10.472.10:FF:000001">
    <property type="entry name" value="G2/mitotic-specific cyclin"/>
    <property type="match status" value="2"/>
</dbReference>
<dbReference type="GO" id="GO:0051301">
    <property type="term" value="P:cell division"/>
    <property type="evidence" value="ECO:0007669"/>
    <property type="project" value="UniProtKB-KW"/>
</dbReference>
<feature type="domain" description="Cyclin-like" evidence="5">
    <location>
        <begin position="546"/>
        <end position="632"/>
    </location>
</feature>
<dbReference type="GeneID" id="111246002"/>
<dbReference type="InterPro" id="IPR039361">
    <property type="entry name" value="Cyclin"/>
</dbReference>
<dbReference type="Gene3D" id="1.10.472.10">
    <property type="entry name" value="Cyclin-like"/>
    <property type="match status" value="4"/>
</dbReference>
<keyword evidence="1" id="KW-0132">Cell division</keyword>
<dbReference type="RefSeq" id="XP_022650880.1">
    <property type="nucleotide sequence ID" value="XM_022795145.1"/>
</dbReference>
<dbReference type="PROSITE" id="PS00292">
    <property type="entry name" value="CYCLINS"/>
    <property type="match status" value="2"/>
</dbReference>
<evidence type="ECO:0000259" key="6">
    <source>
        <dbReference type="SMART" id="SM01332"/>
    </source>
</evidence>
<keyword evidence="8" id="KW-1185">Reference proteome</keyword>
<keyword evidence="2 4" id="KW-0195">Cyclin</keyword>
<dbReference type="Proteomes" id="UP000594260">
    <property type="component" value="Unplaced"/>
</dbReference>
<proteinExistence type="inferred from homology"/>
<dbReference type="GO" id="GO:0000278">
    <property type="term" value="P:mitotic cell cycle"/>
    <property type="evidence" value="ECO:0007669"/>
    <property type="project" value="UniProtKB-ARBA"/>
</dbReference>
<dbReference type="InterPro" id="IPR006671">
    <property type="entry name" value="Cyclin_N"/>
</dbReference>
<dbReference type="InParanoid" id="A0A7M7JEF7"/>
<dbReference type="Pfam" id="PF02984">
    <property type="entry name" value="Cyclin_C"/>
    <property type="match status" value="2"/>
</dbReference>
<feature type="domain" description="Cyclin C-terminal" evidence="6">
    <location>
        <begin position="641"/>
        <end position="759"/>
    </location>
</feature>
<dbReference type="SUPFAM" id="SSF47954">
    <property type="entry name" value="Cyclin-like"/>
    <property type="match status" value="4"/>
</dbReference>
<dbReference type="PANTHER" id="PTHR10177">
    <property type="entry name" value="CYCLINS"/>
    <property type="match status" value="1"/>
</dbReference>
<dbReference type="Pfam" id="PF00134">
    <property type="entry name" value="Cyclin_N"/>
    <property type="match status" value="2"/>
</dbReference>
<dbReference type="InterPro" id="IPR013763">
    <property type="entry name" value="Cyclin-like_dom"/>
</dbReference>
<dbReference type="SMART" id="SM00385">
    <property type="entry name" value="CYCLIN"/>
    <property type="match status" value="4"/>
</dbReference>
<evidence type="ECO:0000256" key="3">
    <source>
        <dbReference type="ARBA" id="ARBA00023306"/>
    </source>
</evidence>
<evidence type="ECO:0000256" key="1">
    <source>
        <dbReference type="ARBA" id="ARBA00022618"/>
    </source>
</evidence>
<dbReference type="InterPro" id="IPR004367">
    <property type="entry name" value="Cyclin_C-dom"/>
</dbReference>
<feature type="domain" description="Cyclin C-terminal" evidence="6">
    <location>
        <begin position="243"/>
        <end position="360"/>
    </location>
</feature>
<dbReference type="AlphaFoldDB" id="A0A7M7JEF7"/>
<feature type="domain" description="Cyclin-like" evidence="5">
    <location>
        <begin position="247"/>
        <end position="328"/>
    </location>
</feature>
<dbReference type="CDD" id="cd20507">
    <property type="entry name" value="CYCLIN_CCNB1-like_rpt1"/>
    <property type="match status" value="2"/>
</dbReference>
<dbReference type="KEGG" id="vde:111246002"/>
<dbReference type="InterPro" id="IPR036915">
    <property type="entry name" value="Cyclin-like_sf"/>
</dbReference>